<dbReference type="InterPro" id="IPR038081">
    <property type="entry name" value="CalX-like_sf"/>
</dbReference>
<gene>
    <name evidence="1" type="ORF">QC823_15525</name>
</gene>
<dbReference type="RefSeq" id="WP_309657251.1">
    <property type="nucleotide sequence ID" value="NZ_JARWAN010000040.1"/>
</dbReference>
<comment type="caution">
    <text evidence="1">The sequence shown here is derived from an EMBL/GenBank/DDBJ whole genome shotgun (WGS) entry which is preliminary data.</text>
</comment>
<dbReference type="Gene3D" id="2.150.10.10">
    <property type="entry name" value="Serralysin-like metalloprotease, C-terminal"/>
    <property type="match status" value="1"/>
</dbReference>
<dbReference type="EMBL" id="JARWAN010000040">
    <property type="protein sequence ID" value="MDR5900375.1"/>
    <property type="molecule type" value="Genomic_DNA"/>
</dbReference>
<sequence>MANINWILLDTTPDTLSIPAGSDVKVLGNTSGKTVNLESGASVVGLDAGTADVNLAGIASTDVTVVRNGTTLEIRNANGELLVSVAAGTGKTTELSFTDGSATLAVSGTDINFGGQTLGDDVEVAGSDITVTGEGSGDTGDTDAGQTFSLTASADSINEGASNTFTVTASQPVAEETTVTFELKIDGESASLEDFNAGELNPVTVTIPAGETEATFDVVSITADGSEASETYRVEAVVNGETLSQQITLLDVVEGAGQTFDLTTSVDDISGTGDNDTFTGTRGNGAGPYTFNSGDILDGLGGTDTLNITTGAEASTPPDTLWSDISNFEKVIFKSLGNGAQSITTGANFQAAFGAQGVDVTAQTLLGAIDLTMASFTGTADITTITEGAGAHSIVTGSGVSTVNATGISAGAQTINGVGLTTVTATINDAGNQVIGTTQGDNLVSVKATILAAGDQTIASTSDSNVTVVASAAAGAQTVTTAGGNDSITTTGAAGNAGTISTGAGNDTIVAGFTTDAITGGTGSDTMTGGGGVDTFAFGNDGSVIGTDRDIITDFNTSGADILSFSGEAIVLTADSSALVAGANVQTSSGGLITFSAADDTLADKIIAIQADAELDAAGSVGMFVDSGNTYVYHAGEFAGDADDQLIQLTGIDTLTTLTGGATLTIG</sequence>
<proteinExistence type="predicted"/>
<keyword evidence="2" id="KW-1185">Reference proteome</keyword>
<reference evidence="1 2" key="1">
    <citation type="submission" date="2023-04" db="EMBL/GenBank/DDBJ databases">
        <title>A long-awaited taxogenomic arrangement of the family Halomonadaceae.</title>
        <authorList>
            <person name="De La Haba R."/>
            <person name="Chuvochina M."/>
            <person name="Wittouck S."/>
            <person name="Arahal D.R."/>
            <person name="Sanchez-Porro C."/>
            <person name="Hugenholtz P."/>
            <person name="Ventosa A."/>
        </authorList>
    </citation>
    <scope>NUCLEOTIDE SEQUENCE [LARGE SCALE GENOMIC DNA]</scope>
    <source>
        <strain evidence="1 2">DSM 21020</strain>
    </source>
</reference>
<dbReference type="Proteomes" id="UP001254564">
    <property type="component" value="Unassembled WGS sequence"/>
</dbReference>
<dbReference type="SUPFAM" id="SSF51120">
    <property type="entry name" value="beta-Roll"/>
    <property type="match status" value="1"/>
</dbReference>
<accession>A0ABU1H7U9</accession>
<organism evidence="1 2">
    <name type="scientific">Vreelandella vilamensis</name>
    <dbReference type="NCBI Taxonomy" id="531309"/>
    <lineage>
        <taxon>Bacteria</taxon>
        <taxon>Pseudomonadati</taxon>
        <taxon>Pseudomonadota</taxon>
        <taxon>Gammaproteobacteria</taxon>
        <taxon>Oceanospirillales</taxon>
        <taxon>Halomonadaceae</taxon>
        <taxon>Vreelandella</taxon>
    </lineage>
</organism>
<dbReference type="InterPro" id="IPR011049">
    <property type="entry name" value="Serralysin-like_metalloprot_C"/>
</dbReference>
<protein>
    <submittedName>
        <fullName evidence="1">Calcium-binding protein</fullName>
    </submittedName>
</protein>
<evidence type="ECO:0000313" key="2">
    <source>
        <dbReference type="Proteomes" id="UP001254564"/>
    </source>
</evidence>
<evidence type="ECO:0000313" key="1">
    <source>
        <dbReference type="EMBL" id="MDR5900375.1"/>
    </source>
</evidence>
<name>A0ABU1H7U9_9GAMM</name>
<dbReference type="SUPFAM" id="SSF141072">
    <property type="entry name" value="CalX-like"/>
    <property type="match status" value="1"/>
</dbReference>
<dbReference type="PRINTS" id="PR00313">
    <property type="entry name" value="CABNDNGRPT"/>
</dbReference>